<dbReference type="AlphaFoldDB" id="A0A6J2KKF8"/>
<keyword evidence="2" id="KW-0964">Secreted</keyword>
<evidence type="ECO:0000256" key="4">
    <source>
        <dbReference type="ARBA" id="ARBA00024195"/>
    </source>
</evidence>
<reference evidence="10" key="1">
    <citation type="submission" date="2025-08" db="UniProtKB">
        <authorList>
            <consortium name="RefSeq"/>
        </authorList>
    </citation>
    <scope>IDENTIFICATION</scope>
    <source>
        <tissue evidence="10">Silk gland</tissue>
    </source>
</reference>
<dbReference type="SMART" id="SM00020">
    <property type="entry name" value="Tryp_SPc"/>
    <property type="match status" value="1"/>
</dbReference>
<proteinExistence type="inferred from homology"/>
<sequence>MRSLLLAVLVTVGLAQDTTLDPALLLNIFGTPPTPAKPGTGNLEDIIVKPTESNSVFTDKNGESCKCVPYYLCNKNNEGVDVNNASVTGWGVLDVRFGEEDCQESVEICCTNPITEPVPKPQPDPSKLKGCGYRNPMGVGVTITGGVGTEAQFGEFPWVVALLDALNESYAGVGVLIHPQVVMTGAHIAYKYAPGNLRARAGEWDTQTIKEMLDHQVRLVEEIIIHEDFNTKSLKNDVALLRMHAPFNLAEHINMICLPDPGDSFDTSKNCVANGWGKDVFGLQGRYAVILKKIEIDMVPNPRCNSLLQRTRLGTRFRLHDSFVCAGGQEGRDTCQGDGGAPLACPIGDSRYKLAGLVAWGIGCGQKDVPAVYANVARMRSWVDRKMNAWGYGTTTYTI</sequence>
<evidence type="ECO:0000256" key="1">
    <source>
        <dbReference type="ARBA" id="ARBA00004613"/>
    </source>
</evidence>
<dbReference type="KEGG" id="bman:114251841"/>
<organism evidence="9 10">
    <name type="scientific">Bombyx mandarina</name>
    <name type="common">Wild silk moth</name>
    <name type="synonym">Wild silkworm</name>
    <dbReference type="NCBI Taxonomy" id="7092"/>
    <lineage>
        <taxon>Eukaryota</taxon>
        <taxon>Metazoa</taxon>
        <taxon>Ecdysozoa</taxon>
        <taxon>Arthropoda</taxon>
        <taxon>Hexapoda</taxon>
        <taxon>Insecta</taxon>
        <taxon>Pterygota</taxon>
        <taxon>Neoptera</taxon>
        <taxon>Endopterygota</taxon>
        <taxon>Lepidoptera</taxon>
        <taxon>Glossata</taxon>
        <taxon>Ditrysia</taxon>
        <taxon>Bombycoidea</taxon>
        <taxon>Bombycidae</taxon>
        <taxon>Bombycinae</taxon>
        <taxon>Bombyx</taxon>
    </lineage>
</organism>
<dbReference type="PRINTS" id="PR00722">
    <property type="entry name" value="CHYMOTRYPSIN"/>
</dbReference>
<dbReference type="Gene3D" id="2.40.10.10">
    <property type="entry name" value="Trypsin-like serine proteases"/>
    <property type="match status" value="2"/>
</dbReference>
<feature type="chain" id="PRO_5026732701" description="Phenoloxidase-activating factor 2" evidence="7">
    <location>
        <begin position="16"/>
        <end position="399"/>
    </location>
</feature>
<accession>A0A6J2KKF8</accession>
<feature type="signal peptide" evidence="7">
    <location>
        <begin position="1"/>
        <end position="15"/>
    </location>
</feature>
<dbReference type="InterPro" id="IPR001254">
    <property type="entry name" value="Trypsin_dom"/>
</dbReference>
<dbReference type="GeneID" id="114251841"/>
<dbReference type="Proteomes" id="UP000504629">
    <property type="component" value="Unplaced"/>
</dbReference>
<dbReference type="FunFam" id="2.40.10.10:FF:000038">
    <property type="entry name" value="Serine protease"/>
    <property type="match status" value="1"/>
</dbReference>
<gene>
    <name evidence="10" type="primary">LOC114251841</name>
</gene>
<keyword evidence="9" id="KW-1185">Reference proteome</keyword>
<dbReference type="GO" id="GO:0004252">
    <property type="term" value="F:serine-type endopeptidase activity"/>
    <property type="evidence" value="ECO:0007669"/>
    <property type="project" value="InterPro"/>
</dbReference>
<protein>
    <recommendedName>
        <fullName evidence="5">Phenoloxidase-activating factor 2</fullName>
    </recommendedName>
    <alternativeName>
        <fullName evidence="6">Prophenoloxidase-activating factor II</fullName>
    </alternativeName>
</protein>
<dbReference type="PROSITE" id="PS50240">
    <property type="entry name" value="TRYPSIN_DOM"/>
    <property type="match status" value="1"/>
</dbReference>
<dbReference type="Pfam" id="PF00089">
    <property type="entry name" value="Trypsin"/>
    <property type="match status" value="1"/>
</dbReference>
<evidence type="ECO:0000256" key="3">
    <source>
        <dbReference type="ARBA" id="ARBA00023157"/>
    </source>
</evidence>
<dbReference type="InterPro" id="IPR001314">
    <property type="entry name" value="Peptidase_S1A"/>
</dbReference>
<dbReference type="PANTHER" id="PTHR24256">
    <property type="entry name" value="TRYPTASE-RELATED"/>
    <property type="match status" value="1"/>
</dbReference>
<dbReference type="GO" id="GO:0005576">
    <property type="term" value="C:extracellular region"/>
    <property type="evidence" value="ECO:0007669"/>
    <property type="project" value="UniProtKB-SubCell"/>
</dbReference>
<evidence type="ECO:0000313" key="9">
    <source>
        <dbReference type="Proteomes" id="UP000504629"/>
    </source>
</evidence>
<keyword evidence="7" id="KW-0732">Signal</keyword>
<dbReference type="RefSeq" id="XP_028042038.1">
    <property type="nucleotide sequence ID" value="XM_028186237.1"/>
</dbReference>
<dbReference type="InterPro" id="IPR043504">
    <property type="entry name" value="Peptidase_S1_PA_chymotrypsin"/>
</dbReference>
<name>A0A6J2KKF8_BOMMA</name>
<evidence type="ECO:0000256" key="6">
    <source>
        <dbReference type="ARBA" id="ARBA00076468"/>
    </source>
</evidence>
<dbReference type="SMR" id="A0A6J2KKF8"/>
<comment type="similarity">
    <text evidence="4">Belongs to the peptidase S1 family. CLIP subfamily.</text>
</comment>
<evidence type="ECO:0000256" key="7">
    <source>
        <dbReference type="SAM" id="SignalP"/>
    </source>
</evidence>
<dbReference type="InterPro" id="IPR009003">
    <property type="entry name" value="Peptidase_S1_PA"/>
</dbReference>
<comment type="subcellular location">
    <subcellularLocation>
        <location evidence="1">Secreted</location>
    </subcellularLocation>
</comment>
<evidence type="ECO:0000259" key="8">
    <source>
        <dbReference type="PROSITE" id="PS50240"/>
    </source>
</evidence>
<evidence type="ECO:0000313" key="10">
    <source>
        <dbReference type="RefSeq" id="XP_028042038.1"/>
    </source>
</evidence>
<dbReference type="InterPro" id="IPR051487">
    <property type="entry name" value="Ser/Thr_Proteases_Immune/Dev"/>
</dbReference>
<evidence type="ECO:0000256" key="5">
    <source>
        <dbReference type="ARBA" id="ARBA00068096"/>
    </source>
</evidence>
<dbReference type="Pfam" id="PF18322">
    <property type="entry name" value="CLIP_1"/>
    <property type="match status" value="1"/>
</dbReference>
<evidence type="ECO:0000256" key="2">
    <source>
        <dbReference type="ARBA" id="ARBA00022525"/>
    </source>
</evidence>
<dbReference type="CDD" id="cd00190">
    <property type="entry name" value="Tryp_SPc"/>
    <property type="match status" value="1"/>
</dbReference>
<dbReference type="GO" id="GO:0006508">
    <property type="term" value="P:proteolysis"/>
    <property type="evidence" value="ECO:0007669"/>
    <property type="project" value="InterPro"/>
</dbReference>
<keyword evidence="3" id="KW-1015">Disulfide bond</keyword>
<dbReference type="OrthoDB" id="6261922at2759"/>
<dbReference type="SUPFAM" id="SSF50494">
    <property type="entry name" value="Trypsin-like serine proteases"/>
    <property type="match status" value="1"/>
</dbReference>
<dbReference type="InterPro" id="IPR041515">
    <property type="entry name" value="PPAF-2-like_Clip"/>
</dbReference>
<feature type="domain" description="Peptidase S1" evidence="8">
    <location>
        <begin position="143"/>
        <end position="388"/>
    </location>
</feature>